<dbReference type="PROSITE" id="PS51257">
    <property type="entry name" value="PROKAR_LIPOPROTEIN"/>
    <property type="match status" value="1"/>
</dbReference>
<sequence>MEANNKKSIALMAMYLLLYSCDLPDQVGPDDNYCTSGASVLSLDDSNVSSEVKNRIYNPAPQTWVIHTQHPDYNRNGRLVLIPTAFPNLPANEFVTREIIETAFFRSGTGSVRDYFYENSWGQFSLTNAGISDWITLANDREFYGQGGDWTRNSNMYRDACQASTIDWASVDLNGDRIITPNEALVGFIIPAGNLGANRPGSVNITYNGQPYTINSSFTFMDCKRLDEPERDIRMISYNYPLIWHELGHGFFGLPDRYQDFSGTGRGGQFDIMSDNFRNIHMTIYDKMKIGWVKPRILLPANQRIPEGRRCYRIQASAQTEAALILYSNRSPDEYLIVENINTEASERGFTSGYNESGLAIWWADMNSGDTRLIERKLISGGITALPLDHVSPRGIEVLLQYIDGTDPESITFIRNQNGQLNFGFRAVSPPGTSMFVEF</sequence>
<dbReference type="Proteomes" id="UP001597361">
    <property type="component" value="Unassembled WGS sequence"/>
</dbReference>
<organism evidence="1 2">
    <name type="scientific">Belliella marina</name>
    <dbReference type="NCBI Taxonomy" id="1644146"/>
    <lineage>
        <taxon>Bacteria</taxon>
        <taxon>Pseudomonadati</taxon>
        <taxon>Bacteroidota</taxon>
        <taxon>Cytophagia</taxon>
        <taxon>Cytophagales</taxon>
        <taxon>Cyclobacteriaceae</taxon>
        <taxon>Belliella</taxon>
    </lineage>
</organism>
<reference evidence="2" key="1">
    <citation type="journal article" date="2019" name="Int. J. Syst. Evol. Microbiol.">
        <title>The Global Catalogue of Microorganisms (GCM) 10K type strain sequencing project: providing services to taxonomists for standard genome sequencing and annotation.</title>
        <authorList>
            <consortium name="The Broad Institute Genomics Platform"/>
            <consortium name="The Broad Institute Genome Sequencing Center for Infectious Disease"/>
            <person name="Wu L."/>
            <person name="Ma J."/>
        </authorList>
    </citation>
    <scope>NUCLEOTIDE SEQUENCE [LARGE SCALE GENOMIC DNA]</scope>
    <source>
        <strain evidence="2">CGMCC 1.15180</strain>
    </source>
</reference>
<protein>
    <recommendedName>
        <fullName evidence="3">M6 family metalloprotease domain-containing protein</fullName>
    </recommendedName>
</protein>
<accession>A0ABW4VRV3</accession>
<dbReference type="PANTHER" id="PTHR41775:SF1">
    <property type="entry name" value="PEPTIDASE M6-LIKE DOMAIN-CONTAINING PROTEIN"/>
    <property type="match status" value="1"/>
</dbReference>
<proteinExistence type="predicted"/>
<evidence type="ECO:0000313" key="2">
    <source>
        <dbReference type="Proteomes" id="UP001597361"/>
    </source>
</evidence>
<evidence type="ECO:0000313" key="1">
    <source>
        <dbReference type="EMBL" id="MFD2035967.1"/>
    </source>
</evidence>
<dbReference type="PANTHER" id="PTHR41775">
    <property type="entry name" value="SECRETED PROTEIN-RELATED"/>
    <property type="match status" value="1"/>
</dbReference>
<name>A0ABW4VRV3_9BACT</name>
<dbReference type="EMBL" id="JBHUHR010000039">
    <property type="protein sequence ID" value="MFD2035967.1"/>
    <property type="molecule type" value="Genomic_DNA"/>
</dbReference>
<comment type="caution">
    <text evidence="1">The sequence shown here is derived from an EMBL/GenBank/DDBJ whole genome shotgun (WGS) entry which is preliminary data.</text>
</comment>
<evidence type="ECO:0008006" key="3">
    <source>
        <dbReference type="Google" id="ProtNLM"/>
    </source>
</evidence>
<dbReference type="RefSeq" id="WP_376886993.1">
    <property type="nucleotide sequence ID" value="NZ_JBHUHR010000039.1"/>
</dbReference>
<gene>
    <name evidence="1" type="ORF">ACFSKL_14275</name>
</gene>
<keyword evidence="2" id="KW-1185">Reference proteome</keyword>